<accession>A0AAE3VI11</accession>
<dbReference type="SMART" id="SM00028">
    <property type="entry name" value="TPR"/>
    <property type="match status" value="10"/>
</dbReference>
<keyword evidence="1" id="KW-0677">Repeat</keyword>
<dbReference type="SUPFAM" id="SSF52540">
    <property type="entry name" value="P-loop containing nucleoside triphosphate hydrolases"/>
    <property type="match status" value="1"/>
</dbReference>
<dbReference type="InterPro" id="IPR027417">
    <property type="entry name" value="P-loop_NTPase"/>
</dbReference>
<gene>
    <name evidence="6" type="ORF">J3R75_002631</name>
</gene>
<dbReference type="RefSeq" id="WP_307262105.1">
    <property type="nucleotide sequence ID" value="NZ_JAUSVL010000001.1"/>
</dbReference>
<comment type="caution">
    <text evidence="6">The sequence shown here is derived from an EMBL/GenBank/DDBJ whole genome shotgun (WGS) entry which is preliminary data.</text>
</comment>
<sequence length="1323" mass="147961">MSLWRRFIGRNEPDTATPRSNPAPADPSTPASAQSLSPVSRPAAAADPGAKAAAAKDRVVRVFVSSTFKDMVEDRNELMARVWPALRRICRGRAVEFVEVDLRWGVTEEQSQRNETLRHCLAEIKRCRPFFIGLLGERYGWTPGPEAFPPALLDEEDWLKNEVAKHSVTELEILHGVHNDPEMAGRAFFYFRDPQHAASKGGDYLSEDTTRPTRQDALKQKVKAVCAAKQLPLRENYADPRALADLVLTDLTAAINAAFPADQVPDVWSREDRDHEAYAKSRRTDFYVGRDAYFDRLDAYARDGAQGCALTVLGASGGGKSALLANWVARWRQARPGDFVFQHYIGSSAMSAAHLALMRRLMVAIIRWCGADDPSGARVLEEEERKIPAHADEIIKVFPDYLGRLAVTAKQKGVGAVLVLDALNQLEDRDRGRLLAWLPHRLPGELRLIVSTLPGDTFDALHPRGWPAFTVEPLTPDERVELIARHLKHFAQGLSNDRARRIAGVAAASNPLYIKTLLDDLRVTGDYQKLDQQIDYYLKAADIPALLGKILTRFEHDYERDRPGLVREALSLLWAARRGLTEPELLEALKPAGQMQLPAALWSPLRCALEDGLVDRDGVLAFAHEHLRTAVQHRYLSKPKTVCALRLRLADLFEARPVDIRQADELPWLLSKLEARDRLRTCLLDVGRFVLLFDLNEDELRRYWTVTLHDDNTLAQSYVHAFNVWLKAPKPTVTRAAYVANQLSLFLSSLAFHGEAELLMRTSLEEYRQEFSPTHPNVSLRLNNLAIILQDAGRLAESETLIRQALAIDEVNYGPAHPAVARCVSNLAMLLLEMDRALDAEPLMRRALEIETAYYGLSHPNVAIRLDNLAGVLAALNRSADAEDLSRRALAINEVCCGPDHPSVATVLGTLAQLAQDNFRLTEAEAMMGRSLRITERNFGTEHPRTAEDLLRLATILQDMNRGRDVEPLVQRALAINERFYGSDSPKLAVALLRMADLLLEVDRVQEAERFAQSALAAFKKTYGDVHPHVSRALNTMAQLHQRAGHFHDAETLLRRALMIDAKSDRINRTVTIGALCNLGILLKMAGRLDEAEPMQRKCLAVLQTRFGPMHPKVSIMLTNLAQLLQATKRIPEAEKLMRQALSIDRQRLNPNHPQAAVSLNNLGQLLRMTDRVVEAEPLLRQSAEVLESCYGAVHPKVAIALNNLGAVLISLNRMPEAEALIRRALKMDESQSPPNLMNMPYKLLPLSFLLHKSGHTHESELYAERALCTSLEFSRQARCSHPCTRSAADNLAGILHANGVSRVDIIERLRTTYERFGLNFDA</sequence>
<dbReference type="GO" id="GO:0080008">
    <property type="term" value="C:Cul4-RING E3 ubiquitin ligase complex"/>
    <property type="evidence" value="ECO:0007669"/>
    <property type="project" value="TreeGrafter"/>
</dbReference>
<name>A0AAE3VI11_9BACT</name>
<dbReference type="InterPro" id="IPR041664">
    <property type="entry name" value="AAA_16"/>
</dbReference>
<dbReference type="PANTHER" id="PTHR19860:SF17">
    <property type="entry name" value="FBA DOMAIN-CONTAINING PROTEIN"/>
    <property type="match status" value="1"/>
</dbReference>
<evidence type="ECO:0000259" key="5">
    <source>
        <dbReference type="Pfam" id="PF13271"/>
    </source>
</evidence>
<proteinExistence type="predicted"/>
<feature type="compositionally biased region" description="Low complexity" evidence="3">
    <location>
        <begin position="20"/>
        <end position="35"/>
    </location>
</feature>
<dbReference type="PROSITE" id="PS50005">
    <property type="entry name" value="TPR"/>
    <property type="match status" value="1"/>
</dbReference>
<dbReference type="InterPro" id="IPR011990">
    <property type="entry name" value="TPR-like_helical_dom_sf"/>
</dbReference>
<dbReference type="Pfam" id="PF13191">
    <property type="entry name" value="AAA_16"/>
    <property type="match status" value="1"/>
</dbReference>
<protein>
    <submittedName>
        <fullName evidence="6">Tetratricopeptide (TPR) repeat protein</fullName>
    </submittedName>
</protein>
<evidence type="ECO:0000259" key="4">
    <source>
        <dbReference type="Pfam" id="PF13191"/>
    </source>
</evidence>
<keyword evidence="7" id="KW-1185">Reference proteome</keyword>
<feature type="repeat" description="TPR" evidence="2">
    <location>
        <begin position="1199"/>
        <end position="1232"/>
    </location>
</feature>
<evidence type="ECO:0000256" key="1">
    <source>
        <dbReference type="ARBA" id="ARBA00022737"/>
    </source>
</evidence>
<organism evidence="6 7">
    <name type="scientific">Oligosphaera ethanolica</name>
    <dbReference type="NCBI Taxonomy" id="760260"/>
    <lineage>
        <taxon>Bacteria</taxon>
        <taxon>Pseudomonadati</taxon>
        <taxon>Lentisphaerota</taxon>
        <taxon>Oligosphaeria</taxon>
        <taxon>Oligosphaerales</taxon>
        <taxon>Oligosphaeraceae</taxon>
        <taxon>Oligosphaera</taxon>
    </lineage>
</organism>
<evidence type="ECO:0000256" key="3">
    <source>
        <dbReference type="SAM" id="MobiDB-lite"/>
    </source>
</evidence>
<evidence type="ECO:0000313" key="6">
    <source>
        <dbReference type="EMBL" id="MDQ0290524.1"/>
    </source>
</evidence>
<feature type="domain" description="DUF4062" evidence="5">
    <location>
        <begin position="61"/>
        <end position="146"/>
    </location>
</feature>
<feature type="domain" description="Orc1-like AAA ATPase" evidence="4">
    <location>
        <begin position="288"/>
        <end position="449"/>
    </location>
</feature>
<dbReference type="Proteomes" id="UP001238163">
    <property type="component" value="Unassembled WGS sequence"/>
</dbReference>
<dbReference type="InterPro" id="IPR019734">
    <property type="entry name" value="TPR_rpt"/>
</dbReference>
<dbReference type="EMBL" id="JAUSVL010000001">
    <property type="protein sequence ID" value="MDQ0290524.1"/>
    <property type="molecule type" value="Genomic_DNA"/>
</dbReference>
<dbReference type="Pfam" id="PF13424">
    <property type="entry name" value="TPR_12"/>
    <property type="match status" value="4"/>
</dbReference>
<dbReference type="InterPro" id="IPR025139">
    <property type="entry name" value="DUF4062"/>
</dbReference>
<dbReference type="SUPFAM" id="SSF48452">
    <property type="entry name" value="TPR-like"/>
    <property type="match status" value="2"/>
</dbReference>
<keyword evidence="2" id="KW-0802">TPR repeat</keyword>
<feature type="region of interest" description="Disordered" evidence="3">
    <location>
        <begin position="1"/>
        <end position="50"/>
    </location>
</feature>
<dbReference type="PANTHER" id="PTHR19860">
    <property type="entry name" value="DDB1- AND CUL4-ASSOCIATED FACTOR 12-RELATED"/>
    <property type="match status" value="1"/>
</dbReference>
<reference evidence="6" key="1">
    <citation type="submission" date="2023-07" db="EMBL/GenBank/DDBJ databases">
        <title>Genomic Encyclopedia of Type Strains, Phase IV (KMG-IV): sequencing the most valuable type-strain genomes for metagenomic binning, comparative biology and taxonomic classification.</title>
        <authorList>
            <person name="Goeker M."/>
        </authorList>
    </citation>
    <scope>NUCLEOTIDE SEQUENCE</scope>
    <source>
        <strain evidence="6">DSM 24202</strain>
    </source>
</reference>
<evidence type="ECO:0000256" key="2">
    <source>
        <dbReference type="PROSITE-ProRule" id="PRU00339"/>
    </source>
</evidence>
<evidence type="ECO:0000313" key="7">
    <source>
        <dbReference type="Proteomes" id="UP001238163"/>
    </source>
</evidence>
<dbReference type="Pfam" id="PF13271">
    <property type="entry name" value="DUF4062"/>
    <property type="match status" value="1"/>
</dbReference>
<dbReference type="Pfam" id="PF13374">
    <property type="entry name" value="TPR_10"/>
    <property type="match status" value="2"/>
</dbReference>
<dbReference type="InterPro" id="IPR051191">
    <property type="entry name" value="DCAF12"/>
</dbReference>
<dbReference type="Gene3D" id="1.25.40.10">
    <property type="entry name" value="Tetratricopeptide repeat domain"/>
    <property type="match status" value="4"/>
</dbReference>